<comment type="caution">
    <text evidence="1">The sequence shown here is derived from an EMBL/GenBank/DDBJ whole genome shotgun (WGS) entry which is preliminary data.</text>
</comment>
<gene>
    <name evidence="1" type="ORF">Apa02nite_055550</name>
</gene>
<proteinExistence type="predicted"/>
<organism evidence="1 2">
    <name type="scientific">Actinoplanes palleronii</name>
    <dbReference type="NCBI Taxonomy" id="113570"/>
    <lineage>
        <taxon>Bacteria</taxon>
        <taxon>Bacillati</taxon>
        <taxon>Actinomycetota</taxon>
        <taxon>Actinomycetes</taxon>
        <taxon>Micromonosporales</taxon>
        <taxon>Micromonosporaceae</taxon>
        <taxon>Actinoplanes</taxon>
    </lineage>
</organism>
<sequence length="165" mass="17673">MSAGLPQDINLIVIAVSATSSRAHLYPDVKTLLTALDGLVVAGGSNLRMEFFDKQGVRMHPVFGKKWQLVGIEAGVDGPEPEILLSRLRTVVTDIETFLFDPVVADVLAGMKLTPKQAAARLPRLAEVTDLAEALRRCDGPFGHADADPGDNGSPLHNLFVHGIL</sequence>
<evidence type="ECO:0000313" key="1">
    <source>
        <dbReference type="EMBL" id="GIE69447.1"/>
    </source>
</evidence>
<dbReference type="EMBL" id="BOMS01000088">
    <property type="protein sequence ID" value="GIE69447.1"/>
    <property type="molecule type" value="Genomic_DNA"/>
</dbReference>
<accession>A0ABQ4BFS3</accession>
<evidence type="ECO:0000313" key="2">
    <source>
        <dbReference type="Proteomes" id="UP000624709"/>
    </source>
</evidence>
<keyword evidence="2" id="KW-1185">Reference proteome</keyword>
<reference evidence="1 2" key="1">
    <citation type="submission" date="2021-01" db="EMBL/GenBank/DDBJ databases">
        <title>Whole genome shotgun sequence of Actinoplanes palleronii NBRC 14916.</title>
        <authorList>
            <person name="Komaki H."/>
            <person name="Tamura T."/>
        </authorList>
    </citation>
    <scope>NUCLEOTIDE SEQUENCE [LARGE SCALE GENOMIC DNA]</scope>
    <source>
        <strain evidence="1 2">NBRC 14916</strain>
    </source>
</reference>
<protein>
    <submittedName>
        <fullName evidence="1">Uncharacterized protein</fullName>
    </submittedName>
</protein>
<name>A0ABQ4BFS3_9ACTN</name>
<dbReference type="Proteomes" id="UP000624709">
    <property type="component" value="Unassembled WGS sequence"/>
</dbReference>
<dbReference type="RefSeq" id="WP_203827597.1">
    <property type="nucleotide sequence ID" value="NZ_BAAATY010000019.1"/>
</dbReference>